<dbReference type="OrthoDB" id="289721at2759"/>
<accession>A0A5C3QPT0</accession>
<dbReference type="PANTHER" id="PTHR47219">
    <property type="entry name" value="RAB GTPASE-ACTIVATING PROTEIN 1-LIKE"/>
    <property type="match status" value="1"/>
</dbReference>
<dbReference type="InterPro" id="IPR050302">
    <property type="entry name" value="Rab_GAP_TBC_domain"/>
</dbReference>
<feature type="compositionally biased region" description="Polar residues" evidence="2">
    <location>
        <begin position="87"/>
        <end position="96"/>
    </location>
</feature>
<evidence type="ECO:0000313" key="5">
    <source>
        <dbReference type="Proteomes" id="UP000305067"/>
    </source>
</evidence>
<evidence type="ECO:0000259" key="3">
    <source>
        <dbReference type="PROSITE" id="PS50086"/>
    </source>
</evidence>
<keyword evidence="1" id="KW-0175">Coiled coil</keyword>
<feature type="compositionally biased region" description="Acidic residues" evidence="2">
    <location>
        <begin position="18"/>
        <end position="31"/>
    </location>
</feature>
<reference evidence="4 5" key="1">
    <citation type="journal article" date="2019" name="Nat. Ecol. Evol.">
        <title>Megaphylogeny resolves global patterns of mushroom evolution.</title>
        <authorList>
            <person name="Varga T."/>
            <person name="Krizsan K."/>
            <person name="Foldi C."/>
            <person name="Dima B."/>
            <person name="Sanchez-Garcia M."/>
            <person name="Sanchez-Ramirez S."/>
            <person name="Szollosi G.J."/>
            <person name="Szarkandi J.G."/>
            <person name="Papp V."/>
            <person name="Albert L."/>
            <person name="Andreopoulos W."/>
            <person name="Angelini C."/>
            <person name="Antonin V."/>
            <person name="Barry K.W."/>
            <person name="Bougher N.L."/>
            <person name="Buchanan P."/>
            <person name="Buyck B."/>
            <person name="Bense V."/>
            <person name="Catcheside P."/>
            <person name="Chovatia M."/>
            <person name="Cooper J."/>
            <person name="Damon W."/>
            <person name="Desjardin D."/>
            <person name="Finy P."/>
            <person name="Geml J."/>
            <person name="Haridas S."/>
            <person name="Hughes K."/>
            <person name="Justo A."/>
            <person name="Karasinski D."/>
            <person name="Kautmanova I."/>
            <person name="Kiss B."/>
            <person name="Kocsube S."/>
            <person name="Kotiranta H."/>
            <person name="LaButti K.M."/>
            <person name="Lechner B.E."/>
            <person name="Liimatainen K."/>
            <person name="Lipzen A."/>
            <person name="Lukacs Z."/>
            <person name="Mihaltcheva S."/>
            <person name="Morgado L.N."/>
            <person name="Niskanen T."/>
            <person name="Noordeloos M.E."/>
            <person name="Ohm R.A."/>
            <person name="Ortiz-Santana B."/>
            <person name="Ovrebo C."/>
            <person name="Racz N."/>
            <person name="Riley R."/>
            <person name="Savchenko A."/>
            <person name="Shiryaev A."/>
            <person name="Soop K."/>
            <person name="Spirin V."/>
            <person name="Szebenyi C."/>
            <person name="Tomsovsky M."/>
            <person name="Tulloss R.E."/>
            <person name="Uehling J."/>
            <person name="Grigoriev I.V."/>
            <person name="Vagvolgyi C."/>
            <person name="Papp T."/>
            <person name="Martin F.M."/>
            <person name="Miettinen O."/>
            <person name="Hibbett D.S."/>
            <person name="Nagy L.G."/>
        </authorList>
    </citation>
    <scope>NUCLEOTIDE SEQUENCE [LARGE SCALE GENOMIC DNA]</scope>
    <source>
        <strain evidence="4 5">CBS 309.79</strain>
    </source>
</reference>
<dbReference type="Gene3D" id="1.10.8.270">
    <property type="entry name" value="putative rabgap domain of human tbc1 domain family member 14 like domains"/>
    <property type="match status" value="1"/>
</dbReference>
<feature type="domain" description="Rab-GAP TBC" evidence="3">
    <location>
        <begin position="343"/>
        <end position="542"/>
    </location>
</feature>
<feature type="compositionally biased region" description="Low complexity" evidence="2">
    <location>
        <begin position="202"/>
        <end position="219"/>
    </location>
</feature>
<evidence type="ECO:0000256" key="2">
    <source>
        <dbReference type="SAM" id="MobiDB-lite"/>
    </source>
</evidence>
<feature type="compositionally biased region" description="Polar residues" evidence="2">
    <location>
        <begin position="189"/>
        <end position="201"/>
    </location>
</feature>
<feature type="region of interest" description="Disordered" evidence="2">
    <location>
        <begin position="1"/>
        <end position="277"/>
    </location>
</feature>
<feature type="compositionally biased region" description="Pro residues" evidence="2">
    <location>
        <begin position="134"/>
        <end position="144"/>
    </location>
</feature>
<dbReference type="InterPro" id="IPR035969">
    <property type="entry name" value="Rab-GAP_TBC_sf"/>
</dbReference>
<proteinExistence type="predicted"/>
<dbReference type="Gene3D" id="1.10.10.750">
    <property type="entry name" value="Ypt/Rab-GAP domain of gyp1p, domain 1"/>
    <property type="match status" value="1"/>
</dbReference>
<dbReference type="GO" id="GO:0005096">
    <property type="term" value="F:GTPase activator activity"/>
    <property type="evidence" value="ECO:0007669"/>
    <property type="project" value="TreeGrafter"/>
</dbReference>
<organism evidence="4 5">
    <name type="scientific">Pterulicium gracile</name>
    <dbReference type="NCBI Taxonomy" id="1884261"/>
    <lineage>
        <taxon>Eukaryota</taxon>
        <taxon>Fungi</taxon>
        <taxon>Dikarya</taxon>
        <taxon>Basidiomycota</taxon>
        <taxon>Agaricomycotina</taxon>
        <taxon>Agaricomycetes</taxon>
        <taxon>Agaricomycetidae</taxon>
        <taxon>Agaricales</taxon>
        <taxon>Pleurotineae</taxon>
        <taxon>Pterulaceae</taxon>
        <taxon>Pterulicium</taxon>
    </lineage>
</organism>
<dbReference type="InterPro" id="IPR000195">
    <property type="entry name" value="Rab-GAP-TBC_dom"/>
</dbReference>
<feature type="compositionally biased region" description="Low complexity" evidence="2">
    <location>
        <begin position="1"/>
        <end position="15"/>
    </location>
</feature>
<dbReference type="GO" id="GO:0031267">
    <property type="term" value="F:small GTPase binding"/>
    <property type="evidence" value="ECO:0007669"/>
    <property type="project" value="TreeGrafter"/>
</dbReference>
<feature type="coiled-coil region" evidence="1">
    <location>
        <begin position="284"/>
        <end position="311"/>
    </location>
</feature>
<evidence type="ECO:0000313" key="4">
    <source>
        <dbReference type="EMBL" id="TFL03577.1"/>
    </source>
</evidence>
<feature type="compositionally biased region" description="Basic and acidic residues" evidence="2">
    <location>
        <begin position="41"/>
        <end position="65"/>
    </location>
</feature>
<dbReference type="PANTHER" id="PTHR47219:SF15">
    <property type="entry name" value="TBC1 DOMAIN FAMILY MEMBER 12 ISOFORM X1"/>
    <property type="match status" value="1"/>
</dbReference>
<feature type="compositionally biased region" description="Polar residues" evidence="2">
    <location>
        <begin position="224"/>
        <end position="240"/>
    </location>
</feature>
<dbReference type="Gene3D" id="1.10.472.80">
    <property type="entry name" value="Ypt/Rab-GAP domain of gyp1p, domain 3"/>
    <property type="match status" value="1"/>
</dbReference>
<dbReference type="EMBL" id="ML178820">
    <property type="protein sequence ID" value="TFL03577.1"/>
    <property type="molecule type" value="Genomic_DNA"/>
</dbReference>
<dbReference type="SMART" id="SM00164">
    <property type="entry name" value="TBC"/>
    <property type="match status" value="1"/>
</dbReference>
<dbReference type="AlphaFoldDB" id="A0A5C3QPT0"/>
<dbReference type="SUPFAM" id="SSF47923">
    <property type="entry name" value="Ypt/Rab-GAP domain of gyp1p"/>
    <property type="match status" value="2"/>
</dbReference>
<sequence length="633" mass="70691">MPTEESSSPRLSSQSNYDLDDAFDDGDEEEMSSFKFTSDSVRNDLAREPNGWRDDTDTDAVHSEPAETLASISTLDINGHELDSPPVLSTSLSSRSALDGAEEELDGTFATISLSEDASAREDEPIKNGGTPESSPPISSPPTKPTHSSYPNVVIDASAAPGHRVTHLPKASGHPDNTSQEDISLAGQLGSTSPAESTHSAPISIPSSSQSPPSIDPIPALAIASTSAPSVPLPQSSSLAVKTHRPTRSTAGPSILDKVVSKTRPSFLPPKPRTEDDKHLRDWNAMMKQSRVAAEKRREELRARRQERENRVEYSIPVWHKEIVPDWRVVQINPGLRRLWWKGIPSKLRPSLWEQAVGNPLALSKDSYRICLARAKRAISRQNFPPEALQAIEDDITTTLPALHIFNRESGPMYQDLYDMLTAWVVSRSDEGLSYEHGVAKLAAMILLNLAPGPGFVMLKNLLERHCLRSIYGGAGAKDDVEAYYRIFDTLLADGMPKIYFNFKQHQISPANYLRDWLAPLFLDHLPFDACARIWDVIVLEDDSFIFRTSLAMLSILEPRLFFPDRTELLELLKGENKAAIEVARREGRRMDGGKYEIYGVEEEALWERIQAMDEWWKESTWKRLIQRELPDI</sequence>
<keyword evidence="5" id="KW-1185">Reference proteome</keyword>
<dbReference type="Pfam" id="PF00566">
    <property type="entry name" value="RabGAP-TBC"/>
    <property type="match status" value="1"/>
</dbReference>
<dbReference type="STRING" id="1884261.A0A5C3QPT0"/>
<dbReference type="PROSITE" id="PS50086">
    <property type="entry name" value="TBC_RABGAP"/>
    <property type="match status" value="1"/>
</dbReference>
<evidence type="ECO:0000256" key="1">
    <source>
        <dbReference type="SAM" id="Coils"/>
    </source>
</evidence>
<gene>
    <name evidence="4" type="ORF">BDV98DRAFT_611647</name>
</gene>
<dbReference type="Proteomes" id="UP000305067">
    <property type="component" value="Unassembled WGS sequence"/>
</dbReference>
<name>A0A5C3QPT0_9AGAR</name>
<protein>
    <submittedName>
        <fullName evidence="4">Rab-GTPase-TBC domain-containing protein</fullName>
    </submittedName>
</protein>